<evidence type="ECO:0000256" key="6">
    <source>
        <dbReference type="ARBA" id="ARBA00023237"/>
    </source>
</evidence>
<gene>
    <name evidence="11" type="ORF">HGH91_15995</name>
</gene>
<dbReference type="Proteomes" id="UP000552864">
    <property type="component" value="Unassembled WGS sequence"/>
</dbReference>
<dbReference type="Pfam" id="PF07660">
    <property type="entry name" value="STN"/>
    <property type="match status" value="1"/>
</dbReference>
<evidence type="ECO:0000313" key="12">
    <source>
        <dbReference type="Proteomes" id="UP000552864"/>
    </source>
</evidence>
<comment type="similarity">
    <text evidence="7">Belongs to the TonB-dependent receptor family.</text>
</comment>
<comment type="subcellular location">
    <subcellularLocation>
        <location evidence="1 7">Cell outer membrane</location>
        <topology evidence="1 7">Multi-pass membrane protein</topology>
    </subcellularLocation>
</comment>
<proteinExistence type="inferred from homology"/>
<keyword evidence="12" id="KW-1185">Reference proteome</keyword>
<protein>
    <submittedName>
        <fullName evidence="11">SusC/RagA family TonB-linked outer membrane protein</fullName>
    </submittedName>
</protein>
<feature type="domain" description="Secretin/TonB short N-terminal" evidence="9">
    <location>
        <begin position="46"/>
        <end position="97"/>
    </location>
</feature>
<evidence type="ECO:0000256" key="1">
    <source>
        <dbReference type="ARBA" id="ARBA00004571"/>
    </source>
</evidence>
<dbReference type="InterPro" id="IPR012910">
    <property type="entry name" value="Plug_dom"/>
</dbReference>
<reference evidence="11 12" key="1">
    <citation type="submission" date="2020-04" db="EMBL/GenBank/DDBJ databases">
        <authorList>
            <person name="Yin C."/>
        </authorList>
    </citation>
    <scope>NUCLEOTIDE SEQUENCE [LARGE SCALE GENOMIC DNA]</scope>
    <source>
        <strain evidence="11 12">Ak56</strain>
    </source>
</reference>
<organism evidence="11 12">
    <name type="scientific">Chitinophaga eiseniae</name>
    <dbReference type="NCBI Taxonomy" id="634771"/>
    <lineage>
        <taxon>Bacteria</taxon>
        <taxon>Pseudomonadati</taxon>
        <taxon>Bacteroidota</taxon>
        <taxon>Chitinophagia</taxon>
        <taxon>Chitinophagales</taxon>
        <taxon>Chitinophagaceae</taxon>
        <taxon>Chitinophaga</taxon>
    </lineage>
</organism>
<evidence type="ECO:0000256" key="4">
    <source>
        <dbReference type="ARBA" id="ARBA00022692"/>
    </source>
</evidence>
<evidence type="ECO:0000259" key="10">
    <source>
        <dbReference type="Pfam" id="PF07715"/>
    </source>
</evidence>
<dbReference type="InterPro" id="IPR036942">
    <property type="entry name" value="Beta-barrel_TonB_sf"/>
</dbReference>
<dbReference type="RefSeq" id="WP_168739771.1">
    <property type="nucleotide sequence ID" value="NZ_JABAHZ010000003.1"/>
</dbReference>
<evidence type="ECO:0000256" key="8">
    <source>
        <dbReference type="SAM" id="SignalP"/>
    </source>
</evidence>
<evidence type="ECO:0000256" key="3">
    <source>
        <dbReference type="ARBA" id="ARBA00022452"/>
    </source>
</evidence>
<dbReference type="InterPro" id="IPR037066">
    <property type="entry name" value="Plug_dom_sf"/>
</dbReference>
<dbReference type="PROSITE" id="PS52016">
    <property type="entry name" value="TONB_DEPENDENT_REC_3"/>
    <property type="match status" value="1"/>
</dbReference>
<evidence type="ECO:0000259" key="9">
    <source>
        <dbReference type="Pfam" id="PF07660"/>
    </source>
</evidence>
<dbReference type="GO" id="GO:0009279">
    <property type="term" value="C:cell outer membrane"/>
    <property type="evidence" value="ECO:0007669"/>
    <property type="project" value="UniProtKB-SubCell"/>
</dbReference>
<dbReference type="InterPro" id="IPR039426">
    <property type="entry name" value="TonB-dep_rcpt-like"/>
</dbReference>
<name>A0A847SLR6_9BACT</name>
<keyword evidence="4 7" id="KW-0812">Transmembrane</keyword>
<evidence type="ECO:0000256" key="5">
    <source>
        <dbReference type="ARBA" id="ARBA00023136"/>
    </source>
</evidence>
<dbReference type="InterPro" id="IPR023997">
    <property type="entry name" value="TonB-dep_OMP_SusC/RagA_CS"/>
</dbReference>
<dbReference type="SUPFAM" id="SSF49464">
    <property type="entry name" value="Carboxypeptidase regulatory domain-like"/>
    <property type="match status" value="1"/>
</dbReference>
<comment type="caution">
    <text evidence="11">The sequence shown here is derived from an EMBL/GenBank/DDBJ whole genome shotgun (WGS) entry which is preliminary data.</text>
</comment>
<evidence type="ECO:0000313" key="11">
    <source>
        <dbReference type="EMBL" id="NLR80135.1"/>
    </source>
</evidence>
<feature type="signal peptide" evidence="8">
    <location>
        <begin position="1"/>
        <end position="17"/>
    </location>
</feature>
<dbReference type="EMBL" id="JABAHZ010000003">
    <property type="protein sequence ID" value="NLR80135.1"/>
    <property type="molecule type" value="Genomic_DNA"/>
</dbReference>
<dbReference type="Pfam" id="PF13715">
    <property type="entry name" value="CarbopepD_reg_2"/>
    <property type="match status" value="1"/>
</dbReference>
<dbReference type="SUPFAM" id="SSF56935">
    <property type="entry name" value="Porins"/>
    <property type="match status" value="1"/>
</dbReference>
<dbReference type="Gene3D" id="2.40.170.20">
    <property type="entry name" value="TonB-dependent receptor, beta-barrel domain"/>
    <property type="match status" value="1"/>
</dbReference>
<sequence>MKLSMILLTVGFLSVSAKSLSQNVSFSGRNVSLETVFSSVKQQTGYLFLYTDRLLRAAKPVSVTAENLPLEKFLKEVFKNQPLEYKIEGKSIFIEAKPAVGEPAGRQGISGTEAPLTLVRGQVFDQDGQPLVGASISKKSGKVVTITDAAGRFTIDANVGDVLVISFVGFSTTTIKLTSATTAVALSPSSNDDKASRSRPVVTTGTVASADGQTGGLIITLARSSFKLDTSIIVVSTGYQTISKERSAGSFSKPDMTIVNNRSTSMNILQRLDGLIPGLTVNNAPSSSQNPFLVRGLSTIGIYGGTSRNPLYVVDGIAMDDLSSINPQDVADITVLKDATSASIWGARAANGVIVITTKKGHANEKLRINYDGFISLQGKPDFSAIHVLNSQQYIQAAKDVFDPVTYPWNTVSTYNPGNVNPLPPHELILYNQYRGIISAEQANKSLDSLANINNGSQIKNLWYRNATLMNHSIAVSGGGNSYSFYGSLAYTNMQSNRPGDKNNQYKVNLRQDMNFNKNIKLYLVSDLTNTITAAARSIDITPSFYPYQLFRDARGNNISMPYMQSFPDSSRIDFQNRSRINLDYNPLDELNYGYTKSDALMARLVAGLTVKLWKGLRFEGVYGYVKGSNKTTSYDDAKSYPVRTELLKFTSAPTASSTPVYYLPSTGGKYSLLDIAQRNWTVRNQLVFDQSWNNNVHQLTLLAGQEAQEQLVVGTGSTVRGYNELLQTYGPVDYKTLGTTGVTSPVVPSFGASTLHDDAFSKNEMQTRFTSFYANAAYTYLMKYSINGSWRIDRSNLFGLDRSAQNRPVWSVGGKWRMSQEDFMRGLTWVDNLALRATYGITGNSPAPGTASSFDILSGLNSPFYQGPGLSISTPANRKLTWESTKTINLGLDFSVLKNRLNGSVDVYQKKTRDLLGSVTENGFSGYPFMVGNFGTLENKGVELQLTSANIQKKDFRWTTMFTMGYNKNKITELTNTQPIVTGADQVAQQYLAGYPAFAVFAYDFAGLDNMGDPLVALADKTTTKARNATKPQDIQFAGTYQPIWSGGMSNLFSYKGFSLSINAIYNLGHVMRRNGYGLYTGRLTGGPGSFTGNINSDFENRWKKPGDEAFTNIPSYVSSSYVSGTRRDLNYYILGKENVVSASYIKLRDITLSYSLPRMLVNRIKTENITFRVQVSNLMLWKANHYGIDPEFQNAVTGFTTMPVNQGALTFGAHVTF</sequence>
<dbReference type="NCBIfam" id="TIGR04057">
    <property type="entry name" value="SusC_RagA_signa"/>
    <property type="match status" value="1"/>
</dbReference>
<keyword evidence="2 7" id="KW-0813">Transport</keyword>
<accession>A0A847SLR6</accession>
<dbReference type="Gene3D" id="2.170.130.10">
    <property type="entry name" value="TonB-dependent receptor, plug domain"/>
    <property type="match status" value="1"/>
</dbReference>
<feature type="domain" description="TonB-dependent receptor plug" evidence="10">
    <location>
        <begin position="264"/>
        <end position="353"/>
    </location>
</feature>
<dbReference type="Pfam" id="PF07715">
    <property type="entry name" value="Plug"/>
    <property type="match status" value="1"/>
</dbReference>
<dbReference type="InterPro" id="IPR008969">
    <property type="entry name" value="CarboxyPept-like_regulatory"/>
</dbReference>
<evidence type="ECO:0000256" key="7">
    <source>
        <dbReference type="PROSITE-ProRule" id="PRU01360"/>
    </source>
</evidence>
<keyword evidence="6 7" id="KW-0998">Cell outer membrane</keyword>
<feature type="chain" id="PRO_5032283500" evidence="8">
    <location>
        <begin position="18"/>
        <end position="1219"/>
    </location>
</feature>
<keyword evidence="3 7" id="KW-1134">Transmembrane beta strand</keyword>
<evidence type="ECO:0000256" key="2">
    <source>
        <dbReference type="ARBA" id="ARBA00022448"/>
    </source>
</evidence>
<keyword evidence="5 7" id="KW-0472">Membrane</keyword>
<keyword evidence="8" id="KW-0732">Signal</keyword>
<dbReference type="InterPro" id="IPR023996">
    <property type="entry name" value="TonB-dep_OMP_SusC/RagA"/>
</dbReference>
<dbReference type="NCBIfam" id="TIGR04056">
    <property type="entry name" value="OMP_RagA_SusC"/>
    <property type="match status" value="1"/>
</dbReference>
<dbReference type="InterPro" id="IPR011662">
    <property type="entry name" value="Secretin/TonB_short_N"/>
</dbReference>
<dbReference type="AlphaFoldDB" id="A0A847SLR6"/>